<feature type="region of interest" description="Disordered" evidence="1">
    <location>
        <begin position="93"/>
        <end position="158"/>
    </location>
</feature>
<sequence>MLCPTSFSNSAWFSRMSPDTPFTLISRDSKIVMLSYFFMSPPTPTFFKTAENFTKTANLDRSCRALANHGLRLDEGEDDEPLRSVVADVLGDEEAESGGASSHPDSQDVAFEPAARSSDPDSDAESPPLTITASPVAPDAVSQYAQSTDPIAPDSQGASAIVTSSGVVDVRLTSHLSFSDDDEAVKAETQSTGERGSQSSKPPARQPGSGFEDPITATEATAAATSSRPSSSDSCSSGSNRAPNTPWASRDSRSTAEEQPRSVRRTPKPPLTPTPRSSATPARSVGRPPKQARQHVAAVATPDIPVLRRNPERAAADEREKRKTGHSA</sequence>
<evidence type="ECO:0000313" key="3">
    <source>
        <dbReference type="Proteomes" id="UP001165121"/>
    </source>
</evidence>
<dbReference type="OrthoDB" id="129740at2759"/>
<protein>
    <submittedName>
        <fullName evidence="2">Unnamed protein product</fullName>
    </submittedName>
</protein>
<accession>A0A9W7CT82</accession>
<dbReference type="AlphaFoldDB" id="A0A9W7CT82"/>
<feature type="compositionally biased region" description="Basic and acidic residues" evidence="1">
    <location>
        <begin position="250"/>
        <end position="261"/>
    </location>
</feature>
<feature type="compositionally biased region" description="Polar residues" evidence="1">
    <location>
        <begin position="188"/>
        <end position="201"/>
    </location>
</feature>
<name>A0A9W7CT82_9STRA</name>
<dbReference type="EMBL" id="BSXT01001343">
    <property type="protein sequence ID" value="GMF41516.1"/>
    <property type="molecule type" value="Genomic_DNA"/>
</dbReference>
<evidence type="ECO:0000313" key="2">
    <source>
        <dbReference type="EMBL" id="GMF41516.1"/>
    </source>
</evidence>
<evidence type="ECO:0000256" key="1">
    <source>
        <dbReference type="SAM" id="MobiDB-lite"/>
    </source>
</evidence>
<dbReference type="Proteomes" id="UP001165121">
    <property type="component" value="Unassembled WGS sequence"/>
</dbReference>
<feature type="region of interest" description="Disordered" evidence="1">
    <location>
        <begin position="175"/>
        <end position="328"/>
    </location>
</feature>
<feature type="compositionally biased region" description="Low complexity" evidence="1">
    <location>
        <begin position="216"/>
        <end position="239"/>
    </location>
</feature>
<feature type="compositionally biased region" description="Basic and acidic residues" evidence="1">
    <location>
        <begin position="309"/>
        <end position="321"/>
    </location>
</feature>
<organism evidence="2 3">
    <name type="scientific">Phytophthora fragariaefolia</name>
    <dbReference type="NCBI Taxonomy" id="1490495"/>
    <lineage>
        <taxon>Eukaryota</taxon>
        <taxon>Sar</taxon>
        <taxon>Stramenopiles</taxon>
        <taxon>Oomycota</taxon>
        <taxon>Peronosporomycetes</taxon>
        <taxon>Peronosporales</taxon>
        <taxon>Peronosporaceae</taxon>
        <taxon>Phytophthora</taxon>
    </lineage>
</organism>
<comment type="caution">
    <text evidence="2">The sequence shown here is derived from an EMBL/GenBank/DDBJ whole genome shotgun (WGS) entry which is preliminary data.</text>
</comment>
<proteinExistence type="predicted"/>
<reference evidence="2" key="1">
    <citation type="submission" date="2023-04" db="EMBL/GenBank/DDBJ databases">
        <title>Phytophthora fragariaefolia NBRC 109709.</title>
        <authorList>
            <person name="Ichikawa N."/>
            <person name="Sato H."/>
            <person name="Tonouchi N."/>
        </authorList>
    </citation>
    <scope>NUCLEOTIDE SEQUENCE</scope>
    <source>
        <strain evidence="2">NBRC 109709</strain>
    </source>
</reference>
<gene>
    <name evidence="2" type="ORF">Pfra01_001319200</name>
</gene>
<keyword evidence="3" id="KW-1185">Reference proteome</keyword>